<evidence type="ECO:0000256" key="2">
    <source>
        <dbReference type="ARBA" id="ARBA00023315"/>
    </source>
</evidence>
<evidence type="ECO:0000313" key="4">
    <source>
        <dbReference type="EMBL" id="NNM74967.1"/>
    </source>
</evidence>
<dbReference type="PROSITE" id="PS51186">
    <property type="entry name" value="GNAT"/>
    <property type="match status" value="1"/>
</dbReference>
<comment type="caution">
    <text evidence="4">The sequence shown here is derived from an EMBL/GenBank/DDBJ whole genome shotgun (WGS) entry which is preliminary data.</text>
</comment>
<dbReference type="AlphaFoldDB" id="A0A849IG89"/>
<dbReference type="PANTHER" id="PTHR43877:SF2">
    <property type="entry name" value="AMINOALKYLPHOSPHONATE N-ACETYLTRANSFERASE-RELATED"/>
    <property type="match status" value="1"/>
</dbReference>
<evidence type="ECO:0000313" key="5">
    <source>
        <dbReference type="Proteomes" id="UP000564885"/>
    </source>
</evidence>
<dbReference type="PANTHER" id="PTHR43877">
    <property type="entry name" value="AMINOALKYLPHOSPHONATE N-ACETYLTRANSFERASE-RELATED-RELATED"/>
    <property type="match status" value="1"/>
</dbReference>
<dbReference type="Pfam" id="PF00583">
    <property type="entry name" value="Acetyltransf_1"/>
    <property type="match status" value="1"/>
</dbReference>
<reference evidence="4 5" key="1">
    <citation type="submission" date="2020-04" db="EMBL/GenBank/DDBJ databases">
        <title>Enterovirga sp. isolate from soil.</title>
        <authorList>
            <person name="Chea S."/>
            <person name="Kim D.-U."/>
        </authorList>
    </citation>
    <scope>NUCLEOTIDE SEQUENCE [LARGE SCALE GENOMIC DNA]</scope>
    <source>
        <strain evidence="4 5">DB1703</strain>
    </source>
</reference>
<name>A0A849IG89_9HYPH</name>
<dbReference type="RefSeq" id="WP_171220478.1">
    <property type="nucleotide sequence ID" value="NZ_JABEPP010000007.1"/>
</dbReference>
<dbReference type="InterPro" id="IPR050832">
    <property type="entry name" value="Bact_Acetyltransf"/>
</dbReference>
<evidence type="ECO:0000259" key="3">
    <source>
        <dbReference type="PROSITE" id="PS51186"/>
    </source>
</evidence>
<dbReference type="CDD" id="cd04301">
    <property type="entry name" value="NAT_SF"/>
    <property type="match status" value="1"/>
</dbReference>
<accession>A0A849IG89</accession>
<dbReference type="Gene3D" id="3.40.630.30">
    <property type="match status" value="1"/>
</dbReference>
<keyword evidence="2" id="KW-0012">Acyltransferase</keyword>
<dbReference type="EMBL" id="JABEPP010000007">
    <property type="protein sequence ID" value="NNM74967.1"/>
    <property type="molecule type" value="Genomic_DNA"/>
</dbReference>
<keyword evidence="1 4" id="KW-0808">Transferase</keyword>
<protein>
    <submittedName>
        <fullName evidence="4">GNAT family N-acetyltransferase</fullName>
    </submittedName>
</protein>
<dbReference type="GO" id="GO:0016747">
    <property type="term" value="F:acyltransferase activity, transferring groups other than amino-acyl groups"/>
    <property type="evidence" value="ECO:0007669"/>
    <property type="project" value="InterPro"/>
</dbReference>
<gene>
    <name evidence="4" type="ORF">HJG44_21630</name>
</gene>
<proteinExistence type="predicted"/>
<evidence type="ECO:0000256" key="1">
    <source>
        <dbReference type="ARBA" id="ARBA00022679"/>
    </source>
</evidence>
<feature type="domain" description="N-acetyltransferase" evidence="3">
    <location>
        <begin position="7"/>
        <end position="157"/>
    </location>
</feature>
<dbReference type="InterPro" id="IPR000182">
    <property type="entry name" value="GNAT_dom"/>
</dbReference>
<dbReference type="SUPFAM" id="SSF55729">
    <property type="entry name" value="Acyl-CoA N-acyltransferases (Nat)"/>
    <property type="match status" value="1"/>
</dbReference>
<dbReference type="InterPro" id="IPR016181">
    <property type="entry name" value="Acyl_CoA_acyltransferase"/>
</dbReference>
<keyword evidence="5" id="KW-1185">Reference proteome</keyword>
<organism evidence="4 5">
    <name type="scientific">Enterovirga aerilata</name>
    <dbReference type="NCBI Taxonomy" id="2730920"/>
    <lineage>
        <taxon>Bacteria</taxon>
        <taxon>Pseudomonadati</taxon>
        <taxon>Pseudomonadota</taxon>
        <taxon>Alphaproteobacteria</taxon>
        <taxon>Hyphomicrobiales</taxon>
        <taxon>Methylobacteriaceae</taxon>
        <taxon>Enterovirga</taxon>
    </lineage>
</organism>
<dbReference type="Proteomes" id="UP000564885">
    <property type="component" value="Unassembled WGS sequence"/>
</dbReference>
<sequence length="157" mass="17200">MPSGPDIELSPEDPESPDALRCLERYFAELAARFEGGFDPGLGGAAADRDMAPPTGLFLVARRSGEPVGCAGLKLHRDGIAEIKRMWVAPAARGLGLARRMLRELEAHARRAGASALRLDTNGALKEAQAFYRREGFSEVPRFNDNPYAHHWFEKGL</sequence>